<evidence type="ECO:0000256" key="1">
    <source>
        <dbReference type="ARBA" id="ARBA00004651"/>
    </source>
</evidence>
<dbReference type="PROSITE" id="PS00455">
    <property type="entry name" value="AMP_BINDING"/>
    <property type="match status" value="1"/>
</dbReference>
<evidence type="ECO:0000313" key="24">
    <source>
        <dbReference type="EMBL" id="CAB3361054.1"/>
    </source>
</evidence>
<dbReference type="GO" id="GO:0044539">
    <property type="term" value="P:long-chain fatty acid import into cell"/>
    <property type="evidence" value="ECO:0007669"/>
    <property type="project" value="TreeGrafter"/>
</dbReference>
<dbReference type="Proteomes" id="UP000494165">
    <property type="component" value="Unassembled WGS sequence"/>
</dbReference>
<evidence type="ECO:0000256" key="7">
    <source>
        <dbReference type="ARBA" id="ARBA00022741"/>
    </source>
</evidence>
<sequence length="570" mass="63187">MLSDLAAKYPEQPCFLFEDQVWSYKQVNELSWRVARVFHERGYKRGDVVALVSSNRPEYVAIWVGLSRLGVITALVNNTLRTIALQHSLEVVKPKGVIVSAELCPAVKEVEEDLSAKPTLFKFCGADQQSQLESPSIGFELLNSALDQQPGTPIIGLMPPSYKDELIYIYTSGTTGLPKAAVLRSSRYLFGTLAARYFANITKEDRIYNPLPLYHSAGGVVGVGPAITMGVSCVIKSKFSASKYFEDCAKYECTVGQYIGEMCRYLLATRPSEYDQKHKIRIMLGNGLKKNVWQSFVDRFNINGIVEFYGATEGNTNIVNIDGTVGAVGFQPRLLPDFLNPMGLIKVDEETSEVLRGPDGLCFRCLPGEPGMFVGKIKEGDATREFHGYVDKKASSKKVATNVFKKNDKYFLSGDILVMDELGYLYFKDRTGDTFRWKGENVSTTEVENAITKAVGLQDACVYGVEIPNTDGKAGMATIVDADDTVDISKLGKSLAKYLPPYAQPIFVRLAKKIDVTSTFKLKKFNLQKEGFNPANVGSDRLYFRVSKDGDFKELTSSLYEEIVAGKVQC</sequence>
<evidence type="ECO:0000256" key="19">
    <source>
        <dbReference type="ARBA" id="ARBA00060276"/>
    </source>
</evidence>
<evidence type="ECO:0000256" key="5">
    <source>
        <dbReference type="ARBA" id="ARBA00022598"/>
    </source>
</evidence>
<keyword evidence="4" id="KW-1003">Cell membrane</keyword>
<dbReference type="FunFam" id="3.30.300.30:FF:000002">
    <property type="entry name" value="Long-chain fatty acid transport protein 1"/>
    <property type="match status" value="1"/>
</dbReference>
<comment type="catalytic activity">
    <reaction evidence="18">
        <text>tetracosanoate + ATP + CoA = tetracosanoyl-CoA + AMP + diphosphate</text>
        <dbReference type="Rhea" id="RHEA:33639"/>
        <dbReference type="ChEBI" id="CHEBI:30616"/>
        <dbReference type="ChEBI" id="CHEBI:31014"/>
        <dbReference type="ChEBI" id="CHEBI:33019"/>
        <dbReference type="ChEBI" id="CHEBI:57287"/>
        <dbReference type="ChEBI" id="CHEBI:65052"/>
        <dbReference type="ChEBI" id="CHEBI:456215"/>
    </reaction>
    <physiologicalReaction direction="left-to-right" evidence="18">
        <dbReference type="Rhea" id="RHEA:33640"/>
    </physiologicalReaction>
</comment>
<dbReference type="GO" id="GO:0004467">
    <property type="term" value="F:long-chain fatty acid-CoA ligase activity"/>
    <property type="evidence" value="ECO:0007669"/>
    <property type="project" value="UniProtKB-EC"/>
</dbReference>
<dbReference type="NCBIfam" id="NF006134">
    <property type="entry name" value="PRK08279.1"/>
    <property type="match status" value="1"/>
</dbReference>
<keyword evidence="6" id="KW-0812">Transmembrane</keyword>
<reference evidence="24 25" key="1">
    <citation type="submission" date="2020-04" db="EMBL/GenBank/DDBJ databases">
        <authorList>
            <person name="Alioto T."/>
            <person name="Alioto T."/>
            <person name="Gomez Garrido J."/>
        </authorList>
    </citation>
    <scope>NUCLEOTIDE SEQUENCE [LARGE SCALE GENOMIC DNA]</scope>
</reference>
<gene>
    <name evidence="24" type="ORF">CLODIP_2_CD11440</name>
</gene>
<dbReference type="EC" id="6.2.1.3" evidence="14"/>
<dbReference type="FunFam" id="3.40.50.12780:FF:000019">
    <property type="entry name" value="Long-chain fatty acid transporter"/>
    <property type="match status" value="1"/>
</dbReference>
<evidence type="ECO:0000256" key="13">
    <source>
        <dbReference type="ARBA" id="ARBA00023140"/>
    </source>
</evidence>
<evidence type="ECO:0000256" key="3">
    <source>
        <dbReference type="ARBA" id="ARBA00022448"/>
    </source>
</evidence>
<comment type="catalytic activity">
    <reaction evidence="15">
        <text>a very long-chain fatty acid + ATP + CoA = a very long-chain fatty acyl-CoA + AMP + diphosphate</text>
        <dbReference type="Rhea" id="RHEA:54536"/>
        <dbReference type="ChEBI" id="CHEBI:30616"/>
        <dbReference type="ChEBI" id="CHEBI:33019"/>
        <dbReference type="ChEBI" id="CHEBI:57287"/>
        <dbReference type="ChEBI" id="CHEBI:58950"/>
        <dbReference type="ChEBI" id="CHEBI:138261"/>
        <dbReference type="ChEBI" id="CHEBI:456215"/>
    </reaction>
    <physiologicalReaction direction="left-to-right" evidence="15">
        <dbReference type="Rhea" id="RHEA:54537"/>
    </physiologicalReaction>
</comment>
<keyword evidence="9" id="KW-0067">ATP-binding</keyword>
<dbReference type="GO" id="GO:0005789">
    <property type="term" value="C:endoplasmic reticulum membrane"/>
    <property type="evidence" value="ECO:0007669"/>
    <property type="project" value="TreeGrafter"/>
</dbReference>
<evidence type="ECO:0000256" key="20">
    <source>
        <dbReference type="ARBA" id="ARBA00068795"/>
    </source>
</evidence>
<dbReference type="PANTHER" id="PTHR43107:SF15">
    <property type="entry name" value="FATTY ACID TRANSPORT PROTEIN 3, ISOFORM A"/>
    <property type="match status" value="1"/>
</dbReference>
<protein>
    <recommendedName>
        <fullName evidence="20">Very long-chain fatty acid transport protein</fullName>
        <ecNumber evidence="14">6.2.1.3</ecNumber>
    </recommendedName>
    <alternativeName>
        <fullName evidence="16">Long-chain-fatty-acid--CoA ligase</fullName>
    </alternativeName>
    <alternativeName>
        <fullName evidence="21">Very-long-chain acyl-CoA synthetase</fullName>
    </alternativeName>
</protein>
<keyword evidence="11" id="KW-0445">Lipid transport</keyword>
<accession>A0A8S1BQA9</accession>
<dbReference type="EMBL" id="CADEPI010000005">
    <property type="protein sequence ID" value="CAB3361054.1"/>
    <property type="molecule type" value="Genomic_DNA"/>
</dbReference>
<evidence type="ECO:0000256" key="6">
    <source>
        <dbReference type="ARBA" id="ARBA00022692"/>
    </source>
</evidence>
<dbReference type="Gene3D" id="3.30.300.30">
    <property type="match status" value="1"/>
</dbReference>
<dbReference type="Gene3D" id="3.40.50.12780">
    <property type="entry name" value="N-terminal domain of ligase-like"/>
    <property type="match status" value="1"/>
</dbReference>
<name>A0A8S1BQA9_9INSE</name>
<evidence type="ECO:0000256" key="11">
    <source>
        <dbReference type="ARBA" id="ARBA00023055"/>
    </source>
</evidence>
<proteinExistence type="inferred from homology"/>
<keyword evidence="3" id="KW-0813">Transport</keyword>
<keyword evidence="8" id="KW-0276">Fatty acid metabolism</keyword>
<keyword evidence="8" id="KW-0443">Lipid metabolism</keyword>
<evidence type="ECO:0000256" key="2">
    <source>
        <dbReference type="ARBA" id="ARBA00006432"/>
    </source>
</evidence>
<dbReference type="AlphaFoldDB" id="A0A8S1BQA9"/>
<evidence type="ECO:0000256" key="12">
    <source>
        <dbReference type="ARBA" id="ARBA00023136"/>
    </source>
</evidence>
<dbReference type="SUPFAM" id="SSF56801">
    <property type="entry name" value="Acetyl-CoA synthetase-like"/>
    <property type="match status" value="1"/>
</dbReference>
<dbReference type="OrthoDB" id="288590at2759"/>
<feature type="domain" description="AMP-dependent synthetase/ligase" evidence="22">
    <location>
        <begin position="6"/>
        <end position="320"/>
    </location>
</feature>
<evidence type="ECO:0000259" key="22">
    <source>
        <dbReference type="Pfam" id="PF00501"/>
    </source>
</evidence>
<evidence type="ECO:0000256" key="15">
    <source>
        <dbReference type="ARBA" id="ARBA00036527"/>
    </source>
</evidence>
<keyword evidence="13" id="KW-0576">Peroxisome</keyword>
<comment type="caution">
    <text evidence="24">The sequence shown here is derived from an EMBL/GenBank/DDBJ whole genome shotgun (WGS) entry which is preliminary data.</text>
</comment>
<evidence type="ECO:0000256" key="14">
    <source>
        <dbReference type="ARBA" id="ARBA00026121"/>
    </source>
</evidence>
<dbReference type="GO" id="GO:0005324">
    <property type="term" value="F:long-chain fatty acid transmembrane transporter activity"/>
    <property type="evidence" value="ECO:0007669"/>
    <property type="project" value="TreeGrafter"/>
</dbReference>
<evidence type="ECO:0000256" key="17">
    <source>
        <dbReference type="ARBA" id="ARBA00046271"/>
    </source>
</evidence>
<evidence type="ECO:0000256" key="4">
    <source>
        <dbReference type="ARBA" id="ARBA00022475"/>
    </source>
</evidence>
<evidence type="ECO:0000313" key="25">
    <source>
        <dbReference type="Proteomes" id="UP000494165"/>
    </source>
</evidence>
<keyword evidence="5" id="KW-0436">Ligase</keyword>
<dbReference type="InterPro" id="IPR000873">
    <property type="entry name" value="AMP-dep_synth/lig_dom"/>
</dbReference>
<evidence type="ECO:0000259" key="23">
    <source>
        <dbReference type="Pfam" id="PF13193"/>
    </source>
</evidence>
<dbReference type="Pfam" id="PF00501">
    <property type="entry name" value="AMP-binding"/>
    <property type="match status" value="1"/>
</dbReference>
<dbReference type="InterPro" id="IPR025110">
    <property type="entry name" value="AMP-bd_C"/>
</dbReference>
<dbReference type="GO" id="GO:0005886">
    <property type="term" value="C:plasma membrane"/>
    <property type="evidence" value="ECO:0007669"/>
    <property type="project" value="UniProtKB-SubCell"/>
</dbReference>
<comment type="similarity">
    <text evidence="2">Belongs to the ATP-dependent AMP-binding enzyme family.</text>
</comment>
<dbReference type="GO" id="GO:0005524">
    <property type="term" value="F:ATP binding"/>
    <property type="evidence" value="ECO:0007669"/>
    <property type="project" value="UniProtKB-KW"/>
</dbReference>
<evidence type="ECO:0000256" key="21">
    <source>
        <dbReference type="ARBA" id="ARBA00078285"/>
    </source>
</evidence>
<keyword evidence="7" id="KW-0547">Nucleotide-binding</keyword>
<dbReference type="InterPro" id="IPR020845">
    <property type="entry name" value="AMP-binding_CS"/>
</dbReference>
<dbReference type="InterPro" id="IPR042099">
    <property type="entry name" value="ANL_N_sf"/>
</dbReference>
<evidence type="ECO:0000256" key="8">
    <source>
        <dbReference type="ARBA" id="ARBA00022832"/>
    </source>
</evidence>
<organism evidence="24 25">
    <name type="scientific">Cloeon dipterum</name>
    <dbReference type="NCBI Taxonomy" id="197152"/>
    <lineage>
        <taxon>Eukaryota</taxon>
        <taxon>Metazoa</taxon>
        <taxon>Ecdysozoa</taxon>
        <taxon>Arthropoda</taxon>
        <taxon>Hexapoda</taxon>
        <taxon>Insecta</taxon>
        <taxon>Pterygota</taxon>
        <taxon>Palaeoptera</taxon>
        <taxon>Ephemeroptera</taxon>
        <taxon>Pisciforma</taxon>
        <taxon>Baetidae</taxon>
        <taxon>Cloeon</taxon>
    </lineage>
</organism>
<keyword evidence="10" id="KW-1133">Transmembrane helix</keyword>
<evidence type="ECO:0000256" key="18">
    <source>
        <dbReference type="ARBA" id="ARBA00048666"/>
    </source>
</evidence>
<dbReference type="InterPro" id="IPR045851">
    <property type="entry name" value="AMP-bd_C_sf"/>
</dbReference>
<dbReference type="Pfam" id="PF13193">
    <property type="entry name" value="AMP-binding_C"/>
    <property type="match status" value="1"/>
</dbReference>
<feature type="domain" description="AMP-binding enzyme C-terminal" evidence="23">
    <location>
        <begin position="446"/>
        <end position="521"/>
    </location>
</feature>
<keyword evidence="12" id="KW-0472">Membrane</keyword>
<evidence type="ECO:0000256" key="9">
    <source>
        <dbReference type="ARBA" id="ARBA00022840"/>
    </source>
</evidence>
<evidence type="ECO:0000256" key="16">
    <source>
        <dbReference type="ARBA" id="ARBA00041297"/>
    </source>
</evidence>
<evidence type="ECO:0000256" key="10">
    <source>
        <dbReference type="ARBA" id="ARBA00022989"/>
    </source>
</evidence>
<comment type="subcellular location">
    <subcellularLocation>
        <location evidence="1">Cell membrane</location>
        <topology evidence="1">Multi-pass membrane protein</topology>
    </subcellularLocation>
    <subcellularLocation>
        <location evidence="17">Peroxisome membrane</location>
    </subcellularLocation>
</comment>
<dbReference type="PANTHER" id="PTHR43107">
    <property type="entry name" value="LONG-CHAIN FATTY ACID TRANSPORT PROTEIN"/>
    <property type="match status" value="1"/>
</dbReference>
<comment type="function">
    <text evidence="19">Acyl-CoA synthetase required for both the import of long chain fatty acids (LCFAs) (C14-C18) and the activation very long chain fatty acids (VLCFAs) (C20-C26) by esterification of the fatty acids into metabolically active CoA-thioesters for subsequent degradation or incorporation into phospholipids. The transport and fatty acyl-CoA synthetase activities are genetically separable and are thus independent activities. Esterifies VLCFAs in the peroxisome matrix. The VLCFAs are actively transported into peroxisomes by a PXA1-PXA2 heterodimeric transporter in the peroxisomal membrane.</text>
</comment>
<dbReference type="GO" id="GO:0005778">
    <property type="term" value="C:peroxisomal membrane"/>
    <property type="evidence" value="ECO:0007669"/>
    <property type="project" value="UniProtKB-SubCell"/>
</dbReference>
<keyword evidence="25" id="KW-1185">Reference proteome</keyword>